<evidence type="ECO:0000313" key="7">
    <source>
        <dbReference type="EMBL" id="HDL60223.1"/>
    </source>
</evidence>
<dbReference type="GO" id="GO:0004332">
    <property type="term" value="F:fructose-bisphosphate aldolase activity"/>
    <property type="evidence" value="ECO:0007669"/>
    <property type="project" value="UniProtKB-EC"/>
</dbReference>
<feature type="binding site" evidence="6">
    <location>
        <position position="104"/>
    </location>
    <ligand>
        <name>Zn(2+)</name>
        <dbReference type="ChEBI" id="CHEBI:29105"/>
        <label>2</label>
    </ligand>
</feature>
<dbReference type="SUPFAM" id="SSF51569">
    <property type="entry name" value="Aldolase"/>
    <property type="match status" value="1"/>
</dbReference>
<dbReference type="Proteomes" id="UP000886381">
    <property type="component" value="Unassembled WGS sequence"/>
</dbReference>
<dbReference type="PROSITE" id="PS00602">
    <property type="entry name" value="ALDOLASE_CLASS_II_1"/>
    <property type="match status" value="1"/>
</dbReference>
<dbReference type="GO" id="GO:0030388">
    <property type="term" value="P:fructose 1,6-bisphosphate metabolic process"/>
    <property type="evidence" value="ECO:0007669"/>
    <property type="project" value="InterPro"/>
</dbReference>
<keyword evidence="2 6" id="KW-0862">Zinc</keyword>
<feature type="binding site" evidence="6">
    <location>
        <position position="208"/>
    </location>
    <ligand>
        <name>Zn(2+)</name>
        <dbReference type="ChEBI" id="CHEBI:29105"/>
        <label>1</label>
        <note>catalytic</note>
    </ligand>
</feature>
<dbReference type="Gene3D" id="3.20.20.70">
    <property type="entry name" value="Aldolase class I"/>
    <property type="match status" value="1"/>
</dbReference>
<organism evidence="7">
    <name type="scientific">candidate division WOR-3 bacterium</name>
    <dbReference type="NCBI Taxonomy" id="2052148"/>
    <lineage>
        <taxon>Bacteria</taxon>
        <taxon>Bacteria division WOR-3</taxon>
    </lineage>
</organism>
<dbReference type="GO" id="GO:0006096">
    <property type="term" value="P:glycolytic process"/>
    <property type="evidence" value="ECO:0007669"/>
    <property type="project" value="InterPro"/>
</dbReference>
<dbReference type="EC" id="4.1.2.13" evidence="7"/>
<keyword evidence="1 6" id="KW-0479">Metal-binding</keyword>
<evidence type="ECO:0000256" key="5">
    <source>
        <dbReference type="PIRSR" id="PIRSR001359-2"/>
    </source>
</evidence>
<reference evidence="7" key="1">
    <citation type="journal article" date="2020" name="mSystems">
        <title>Genome- and Community-Level Interaction Insights into Carbon Utilization and Element Cycling Functions of Hydrothermarchaeota in Hydrothermal Sediment.</title>
        <authorList>
            <person name="Zhou Z."/>
            <person name="Liu Y."/>
            <person name="Xu W."/>
            <person name="Pan J."/>
            <person name="Luo Z.H."/>
            <person name="Li M."/>
        </authorList>
    </citation>
    <scope>NUCLEOTIDE SEQUENCE [LARGE SCALE GENOMIC DNA]</scope>
    <source>
        <strain evidence="7">HyVt-28</strain>
    </source>
</reference>
<comment type="caution">
    <text evidence="7">The sequence shown here is derived from an EMBL/GenBank/DDBJ whole genome shotgun (WGS) entry which is preliminary data.</text>
</comment>
<dbReference type="AlphaFoldDB" id="A0A7V0LTZ4"/>
<sequence>MALVTMKEILEDAGKRSYGVGAFNINNLEFLQAIIEAAEEENSPVIIAISEGAMKYGWVELLSTMVKTAAMNTKVPVALHLDHGKNFDKILTAIRYGFTSIMIDASDKSYEENVKLTKEVIKVAHPLGITVEAELGRLLGKEDEVESDVAIYTDPDDAKRFVDETEIDALAVAVGTSHGAYKFKGEAKLDIERIKKINSLTGVPLVLHGASGVPHELVEEAQKYGAVLKGAKGVPNEEIKKAIEAGIRKINIDTDLRISFLLGVRKYLSEHPEIFDPRKYLGEGRAQVKETVKKKMQLFGSSGKA</sequence>
<feature type="binding site" evidence="5">
    <location>
        <begin position="209"/>
        <end position="211"/>
    </location>
    <ligand>
        <name>dihydroxyacetone phosphate</name>
        <dbReference type="ChEBI" id="CHEBI:57642"/>
    </ligand>
</feature>
<feature type="binding site" evidence="6">
    <location>
        <position position="83"/>
    </location>
    <ligand>
        <name>Zn(2+)</name>
        <dbReference type="ChEBI" id="CHEBI:29105"/>
        <label>1</label>
        <note>catalytic</note>
    </ligand>
</feature>
<evidence type="ECO:0000256" key="2">
    <source>
        <dbReference type="ARBA" id="ARBA00022833"/>
    </source>
</evidence>
<dbReference type="InterPro" id="IPR013785">
    <property type="entry name" value="Aldolase_TIM"/>
</dbReference>
<dbReference type="InterPro" id="IPR050246">
    <property type="entry name" value="Class_II_FBP_aldolase"/>
</dbReference>
<dbReference type="GO" id="GO:0008270">
    <property type="term" value="F:zinc ion binding"/>
    <property type="evidence" value="ECO:0007669"/>
    <property type="project" value="InterPro"/>
</dbReference>
<feature type="binding site" evidence="6">
    <location>
        <position position="134"/>
    </location>
    <ligand>
        <name>Zn(2+)</name>
        <dbReference type="ChEBI" id="CHEBI:29105"/>
        <label>2</label>
    </ligand>
</feature>
<accession>A0A7V0LTZ4</accession>
<comment type="cofactor">
    <cofactor evidence="6">
        <name>Zn(2+)</name>
        <dbReference type="ChEBI" id="CHEBI:29105"/>
    </cofactor>
    <text evidence="6">Binds 2 Zn(2+) ions per subunit. One is catalytic and the other provides a structural contribution.</text>
</comment>
<dbReference type="PANTHER" id="PTHR30304:SF0">
    <property type="entry name" value="D-TAGATOSE-1,6-BISPHOSPHATE ALDOLASE SUBUNIT GATY-RELATED"/>
    <property type="match status" value="1"/>
</dbReference>
<dbReference type="InterPro" id="IPR000771">
    <property type="entry name" value="FBA_II"/>
</dbReference>
<dbReference type="CDD" id="cd00947">
    <property type="entry name" value="TBP_aldolase_IIB"/>
    <property type="match status" value="1"/>
</dbReference>
<dbReference type="EMBL" id="DRDR01000088">
    <property type="protein sequence ID" value="HDL60223.1"/>
    <property type="molecule type" value="Genomic_DNA"/>
</dbReference>
<dbReference type="Pfam" id="PF01116">
    <property type="entry name" value="F_bP_aldolase"/>
    <property type="match status" value="2"/>
</dbReference>
<feature type="active site" description="Proton donor" evidence="4">
    <location>
        <position position="82"/>
    </location>
</feature>
<protein>
    <submittedName>
        <fullName evidence="7">Class II fructose-1,6-bisphosphate aldolase</fullName>
        <ecNumber evidence="7">4.1.2.13</ecNumber>
    </submittedName>
</protein>
<gene>
    <name evidence="7" type="primary">fba</name>
    <name evidence="7" type="ORF">ENH14_02080</name>
</gene>
<dbReference type="InterPro" id="IPR011289">
    <property type="entry name" value="Fruc_bis_ald_class-2"/>
</dbReference>
<proteinExistence type="predicted"/>
<evidence type="ECO:0000256" key="6">
    <source>
        <dbReference type="PIRSR" id="PIRSR001359-3"/>
    </source>
</evidence>
<dbReference type="PANTHER" id="PTHR30304">
    <property type="entry name" value="D-TAGATOSE-1,6-BISPHOSPHATE ALDOLASE"/>
    <property type="match status" value="1"/>
</dbReference>
<feature type="binding site" evidence="5">
    <location>
        <begin position="251"/>
        <end position="254"/>
    </location>
    <ligand>
        <name>dihydroxyacetone phosphate</name>
        <dbReference type="ChEBI" id="CHEBI:57642"/>
    </ligand>
</feature>
<dbReference type="NCBIfam" id="TIGR00167">
    <property type="entry name" value="cbbA"/>
    <property type="match status" value="1"/>
</dbReference>
<name>A0A7V0LTZ4_UNCW3</name>
<keyword evidence="3 7" id="KW-0456">Lyase</keyword>
<dbReference type="NCBIfam" id="TIGR01859">
    <property type="entry name" value="fruc_bis_ald"/>
    <property type="match status" value="1"/>
</dbReference>
<evidence type="ECO:0000256" key="4">
    <source>
        <dbReference type="PIRSR" id="PIRSR001359-1"/>
    </source>
</evidence>
<feature type="binding site" evidence="6">
    <location>
        <position position="178"/>
    </location>
    <ligand>
        <name>Zn(2+)</name>
        <dbReference type="ChEBI" id="CHEBI:29105"/>
        <label>1</label>
        <note>catalytic</note>
    </ligand>
</feature>
<evidence type="ECO:0000256" key="3">
    <source>
        <dbReference type="ARBA" id="ARBA00023239"/>
    </source>
</evidence>
<feature type="binding site" evidence="5">
    <location>
        <position position="179"/>
    </location>
    <ligand>
        <name>dihydroxyacetone phosphate</name>
        <dbReference type="ChEBI" id="CHEBI:57642"/>
    </ligand>
</feature>
<evidence type="ECO:0000256" key="1">
    <source>
        <dbReference type="ARBA" id="ARBA00022723"/>
    </source>
</evidence>
<dbReference type="PIRSF" id="PIRSF001359">
    <property type="entry name" value="F_bP_aldolase_II"/>
    <property type="match status" value="1"/>
</dbReference>